<keyword evidence="1" id="KW-0472">Membrane</keyword>
<reference evidence="2" key="1">
    <citation type="submission" date="2019-10" db="EMBL/GenBank/DDBJ databases">
        <title>Draft genome sequece of Microseira wollei NIES-4236.</title>
        <authorList>
            <person name="Yamaguchi H."/>
            <person name="Suzuki S."/>
            <person name="Kawachi M."/>
        </authorList>
    </citation>
    <scope>NUCLEOTIDE SEQUENCE</scope>
    <source>
        <strain evidence="2">NIES-4236</strain>
    </source>
</reference>
<feature type="transmembrane region" description="Helical" evidence="1">
    <location>
        <begin position="358"/>
        <end position="379"/>
    </location>
</feature>
<proteinExistence type="predicted"/>
<feature type="transmembrane region" description="Helical" evidence="1">
    <location>
        <begin position="42"/>
        <end position="61"/>
    </location>
</feature>
<evidence type="ECO:0000313" key="3">
    <source>
        <dbReference type="Proteomes" id="UP001050975"/>
    </source>
</evidence>
<accession>A0AAV3XB56</accession>
<dbReference type="Proteomes" id="UP001050975">
    <property type="component" value="Unassembled WGS sequence"/>
</dbReference>
<feature type="transmembrane region" description="Helical" evidence="1">
    <location>
        <begin position="218"/>
        <end position="237"/>
    </location>
</feature>
<name>A0AAV3XB56_9CYAN</name>
<gene>
    <name evidence="2" type="ORF">MiSe_22600</name>
</gene>
<evidence type="ECO:0000313" key="2">
    <source>
        <dbReference type="EMBL" id="GET37507.1"/>
    </source>
</evidence>
<feature type="transmembrane region" description="Helical" evidence="1">
    <location>
        <begin position="136"/>
        <end position="157"/>
    </location>
</feature>
<evidence type="ECO:0000256" key="1">
    <source>
        <dbReference type="SAM" id="Phobius"/>
    </source>
</evidence>
<feature type="transmembrane region" description="Helical" evidence="1">
    <location>
        <begin position="335"/>
        <end position="352"/>
    </location>
</feature>
<dbReference type="AlphaFoldDB" id="A0AAV3XB56"/>
<feature type="transmembrane region" description="Helical" evidence="1">
    <location>
        <begin position="110"/>
        <end position="129"/>
    </location>
</feature>
<keyword evidence="1" id="KW-0812">Transmembrane</keyword>
<organism evidence="2 3">
    <name type="scientific">Microseira wollei NIES-4236</name>
    <dbReference type="NCBI Taxonomy" id="2530354"/>
    <lineage>
        <taxon>Bacteria</taxon>
        <taxon>Bacillati</taxon>
        <taxon>Cyanobacteriota</taxon>
        <taxon>Cyanophyceae</taxon>
        <taxon>Oscillatoriophycideae</taxon>
        <taxon>Aerosakkonematales</taxon>
        <taxon>Aerosakkonemataceae</taxon>
        <taxon>Microseira</taxon>
    </lineage>
</organism>
<dbReference type="RefSeq" id="WP_226579095.1">
    <property type="nucleotide sequence ID" value="NZ_BLAY01000029.1"/>
</dbReference>
<comment type="caution">
    <text evidence="2">The sequence shown here is derived from an EMBL/GenBank/DDBJ whole genome shotgun (WGS) entry which is preliminary data.</text>
</comment>
<dbReference type="EMBL" id="BLAY01000029">
    <property type="protein sequence ID" value="GET37507.1"/>
    <property type="molecule type" value="Genomic_DNA"/>
</dbReference>
<feature type="transmembrane region" description="Helical" evidence="1">
    <location>
        <begin position="308"/>
        <end position="328"/>
    </location>
</feature>
<keyword evidence="1" id="KW-1133">Transmembrane helix</keyword>
<feature type="transmembrane region" description="Helical" evidence="1">
    <location>
        <begin position="169"/>
        <end position="198"/>
    </location>
</feature>
<protein>
    <recommendedName>
        <fullName evidence="4">Glycosyltransferase RgtA/B/C/D-like domain-containing protein</fullName>
    </recommendedName>
</protein>
<feature type="transmembrane region" description="Helical" evidence="1">
    <location>
        <begin position="12"/>
        <end position="30"/>
    </location>
</feature>
<keyword evidence="3" id="KW-1185">Reference proteome</keyword>
<sequence>MKLHQRSLAIKYVLNIAAIIVVISIFFKSLVDVDTSYDSWWYHLPFAARILGIVPATSYAFQDSIETIYDGFPLLAEFLQGLFWVVFQRVQAANLVTFLSLIIYLYFLKLYFQVPLYLSAFALLSVPLIQIHATSCYVDLPANVCLSILVMMTYLVYTKSDFLTKRNLFVIFLAAAGTANIKLQLIPLVFLILCFVGFKLIWLGFKQIQARRMQSKRLLTIVPTIFLAALLIFATPIKNIVFYGNPFYPVRIEVMGIVLNHKQPLYQDSPGYLKNASRPQRWVYSILEINSAPWSIDQGSKNPSQHRMGGFFGAYVVFNLLLFSYICYRYRCRETLVAVILVTIMSLVASLIPQSHELRYYMFWMISLVSLNLYLVSHLERSLKNLKWIDTKNLGIICILFLTLVIFQIRKPSAVKPSFYTLEKHLERHVDFKLVNKISPGEEVCIISITPNDFLYASKFQTQLNYSYSVKATDSESECGARKVIKPAYRPWL</sequence>
<feature type="transmembrane region" description="Helical" evidence="1">
    <location>
        <begin position="391"/>
        <end position="409"/>
    </location>
</feature>
<evidence type="ECO:0008006" key="4">
    <source>
        <dbReference type="Google" id="ProtNLM"/>
    </source>
</evidence>